<evidence type="ECO:0000313" key="4">
    <source>
        <dbReference type="Proteomes" id="UP001184861"/>
    </source>
</evidence>
<dbReference type="RefSeq" id="WP_115920302.1">
    <property type="nucleotide sequence ID" value="NZ_BJYH01000037.1"/>
</dbReference>
<evidence type="ECO:0000313" key="1">
    <source>
        <dbReference type="EMBL" id="MDR6528131.1"/>
    </source>
</evidence>
<proteinExistence type="predicted"/>
<dbReference type="AlphaFoldDB" id="A0AAE3YDF8"/>
<reference evidence="2 3" key="1">
    <citation type="journal article" date="2010" name="Syst. Appl. Microbiol.">
        <title>Four new species of Chryseobacterium from the rhizosphere of coastal sand dune plants, Chryseobacterium elymi sp. nov., Chryseobacterium hagamense sp. nov., Chryseobacterium lathyri sp. nov. and Chryseobacterium rhizosphaerae sp. nov.</title>
        <authorList>
            <person name="Cho S.H."/>
            <person name="Lee K.S."/>
            <person name="Shin D.S."/>
            <person name="Han J.H."/>
            <person name="Park K.S."/>
            <person name="Lee C.H."/>
            <person name="Park K.H."/>
            <person name="Kim S.B."/>
        </authorList>
    </citation>
    <scope>NUCLEOTIDE SEQUENCE [LARGE SCALE GENOMIC DNA]</scope>
    <source>
        <strain evidence="2 3">KCTC 22548</strain>
    </source>
</reference>
<reference evidence="1" key="3">
    <citation type="submission" date="2023-07" db="EMBL/GenBank/DDBJ databases">
        <title>Sorghum-associated microbial communities from plants grown in Nebraska, USA.</title>
        <authorList>
            <person name="Schachtman D."/>
        </authorList>
    </citation>
    <scope>NUCLEOTIDE SEQUENCE</scope>
    <source>
        <strain evidence="1">DS2360</strain>
    </source>
</reference>
<reference evidence="2" key="2">
    <citation type="submission" date="2018-06" db="EMBL/GenBank/DDBJ databases">
        <authorList>
            <person name="Newman J.D."/>
            <person name="Hugo C.J."/>
            <person name="Kriek I.-M."/>
            <person name="Nel L."/>
        </authorList>
    </citation>
    <scope>NUCLEOTIDE SEQUENCE</scope>
    <source>
        <strain evidence="2">KCTC 22548</strain>
    </source>
</reference>
<evidence type="ECO:0000313" key="3">
    <source>
        <dbReference type="Proteomes" id="UP000256491"/>
    </source>
</evidence>
<gene>
    <name evidence="2" type="ORF">DRF57_19235</name>
    <name evidence="1" type="ORF">J2787_003550</name>
</gene>
<dbReference type="EMBL" id="QNUF01000028">
    <property type="protein sequence ID" value="REC72382.1"/>
    <property type="molecule type" value="Genomic_DNA"/>
</dbReference>
<comment type="caution">
    <text evidence="1">The sequence shown here is derived from an EMBL/GenBank/DDBJ whole genome shotgun (WGS) entry which is preliminary data.</text>
</comment>
<sequence length="271" mass="31876">MLRKGLQLYNSGIDNIGQQILINTGTESAEHITTVEYSGNAFIPKKSWRPLTPKEHSIIMTNDHFNPLSKSVSVGRIPQKVINLIKKLQLSECTSLFDIEPKFQENEELVMKINKELDEFLKNKSSVQQYKFHRIAKAQPNRETTTFHFINKEYIRYTGLHIDESRKFTPHTAYKSDNRISINISSESRYLYYINLSLRQIYKLYHRRKITTENIVENFLNDFPDYPVIRLEIKPYQYYIAPTDNFIHDGSTLGNKEFDITIVYTGKFDNY</sequence>
<accession>A0AAE3YDF8</accession>
<protein>
    <submittedName>
        <fullName evidence="1">Uncharacterized protein</fullName>
    </submittedName>
</protein>
<keyword evidence="3" id="KW-1185">Reference proteome</keyword>
<dbReference type="Proteomes" id="UP001184861">
    <property type="component" value="Unassembled WGS sequence"/>
</dbReference>
<evidence type="ECO:0000313" key="2">
    <source>
        <dbReference type="EMBL" id="REC72382.1"/>
    </source>
</evidence>
<name>A0AAE3YDF8_9FLAO</name>
<dbReference type="EMBL" id="JAVDQY010000004">
    <property type="protein sequence ID" value="MDR6528131.1"/>
    <property type="molecule type" value="Genomic_DNA"/>
</dbReference>
<organism evidence="1 4">
    <name type="scientific">Chryseobacterium rhizosphaerae</name>
    <dbReference type="NCBI Taxonomy" id="395937"/>
    <lineage>
        <taxon>Bacteria</taxon>
        <taxon>Pseudomonadati</taxon>
        <taxon>Bacteroidota</taxon>
        <taxon>Flavobacteriia</taxon>
        <taxon>Flavobacteriales</taxon>
        <taxon>Weeksellaceae</taxon>
        <taxon>Chryseobacterium group</taxon>
        <taxon>Chryseobacterium</taxon>
    </lineage>
</organism>
<dbReference type="Proteomes" id="UP000256491">
    <property type="component" value="Unassembled WGS sequence"/>
</dbReference>